<feature type="signal peptide" evidence="1">
    <location>
        <begin position="1"/>
        <end position="20"/>
    </location>
</feature>
<accession>A0AA36LJ80</accession>
<dbReference type="RefSeq" id="WP_049645831.1">
    <property type="nucleotide sequence ID" value="NZ_CABHYS010000012.1"/>
</dbReference>
<keyword evidence="1" id="KW-0732">Signal</keyword>
<evidence type="ECO:0000313" key="3">
    <source>
        <dbReference type="Proteomes" id="UP000040841"/>
    </source>
</evidence>
<organism evidence="2 3">
    <name type="scientific">Yersinia mollaretii</name>
    <dbReference type="NCBI Taxonomy" id="33060"/>
    <lineage>
        <taxon>Bacteria</taxon>
        <taxon>Pseudomonadati</taxon>
        <taxon>Pseudomonadota</taxon>
        <taxon>Gammaproteobacteria</taxon>
        <taxon>Enterobacterales</taxon>
        <taxon>Yersiniaceae</taxon>
        <taxon>Yersinia</taxon>
    </lineage>
</organism>
<protein>
    <submittedName>
        <fullName evidence="2">Uncharacterized protein</fullName>
    </submittedName>
</protein>
<dbReference type="EMBL" id="CQBM01000001">
    <property type="protein sequence ID" value="CNH51599.1"/>
    <property type="molecule type" value="Genomic_DNA"/>
</dbReference>
<proteinExistence type="predicted"/>
<dbReference type="AlphaFoldDB" id="A0AA36LJ80"/>
<reference evidence="2 3" key="1">
    <citation type="submission" date="2015-03" db="EMBL/GenBank/DDBJ databases">
        <authorList>
            <consortium name="Pathogen Informatics"/>
            <person name="Murphy D."/>
        </authorList>
    </citation>
    <scope>NUCLEOTIDE SEQUENCE [LARGE SCALE GENOMIC DNA]</scope>
    <source>
        <strain evidence="2 3">FE82747</strain>
    </source>
</reference>
<evidence type="ECO:0000313" key="2">
    <source>
        <dbReference type="EMBL" id="CNH51599.1"/>
    </source>
</evidence>
<comment type="caution">
    <text evidence="2">The sequence shown here is derived from an EMBL/GenBank/DDBJ whole genome shotgun (WGS) entry which is preliminary data.</text>
</comment>
<dbReference type="Proteomes" id="UP000040841">
    <property type="component" value="Unassembled WGS sequence"/>
</dbReference>
<sequence>MFKKITFFLMLLLYPFILFAQEDIVQGPFKIDDGISVYIKKENDINYPLGFYFQKNNESYKIDSYETDGDIPNIETVFLIKLNKMKNIIVLVSWHQEHRAEKISGDSYQVYGYTYKNNYLTPNKAITNDPNLSGQNGDFNGEELHFKYQNSASIIKYLKDKFN</sequence>
<evidence type="ECO:0000256" key="1">
    <source>
        <dbReference type="SAM" id="SignalP"/>
    </source>
</evidence>
<name>A0AA36LJ80_YERMO</name>
<feature type="chain" id="PRO_5041326820" evidence="1">
    <location>
        <begin position="21"/>
        <end position="163"/>
    </location>
</feature>
<gene>
    <name evidence="2" type="ORF">ERS008502_00668</name>
</gene>